<dbReference type="OrthoDB" id="1931871at2"/>
<gene>
    <name evidence="2" type="ORF">CNEO_40397</name>
    <name evidence="4" type="ORF">CNEONATNEC25_00084</name>
    <name evidence="3" type="ORF">CQ394_20175</name>
</gene>
<proteinExistence type="predicted"/>
<dbReference type="GeneID" id="68875394"/>
<dbReference type="Proteomes" id="UP000789738">
    <property type="component" value="Unassembled WGS sequence"/>
</dbReference>
<evidence type="ECO:0000313" key="4">
    <source>
        <dbReference type="EMBL" id="VCT82541.1"/>
    </source>
</evidence>
<dbReference type="STRING" id="137838.GCA_001458595_00143"/>
<dbReference type="AlphaFoldDB" id="A0A2A7MBL2"/>
<organism evidence="3 5">
    <name type="scientific">Clostridium neonatale</name>
    <dbReference type="NCBI Taxonomy" id="137838"/>
    <lineage>
        <taxon>Bacteria</taxon>
        <taxon>Bacillati</taxon>
        <taxon>Bacillota</taxon>
        <taxon>Clostridia</taxon>
        <taxon>Eubacteriales</taxon>
        <taxon>Clostridiaceae</taxon>
        <taxon>Clostridium</taxon>
    </lineage>
</organism>
<dbReference type="Proteomes" id="UP000220840">
    <property type="component" value="Unassembled WGS sequence"/>
</dbReference>
<evidence type="ECO:0000313" key="3">
    <source>
        <dbReference type="EMBL" id="PEG28969.1"/>
    </source>
</evidence>
<dbReference type="EMBL" id="PDCJ01000006">
    <property type="protein sequence ID" value="PEG28969.1"/>
    <property type="molecule type" value="Genomic_DNA"/>
</dbReference>
<sequence length="278" mass="32394">MRKKKFIILSILIVTIISSLFSGCTLLDNLAIKANLRNESFDYIKQEKVDQIIIQNFRDSGFRFIVNDPQAINDIYKILKKGKIVSDKSSLDPDYIFEVQIGDEVKKYNYIVGTDEKGKGNFYNDQESFIVPKTLENTIMQNLSFIRKPRDFQYIYYQSILDILELKKDALSSNSKVGIDISGDTECLKYIFSVELLDFEESIKKILPNAELVKNNSDQFDTIITVKNRGYSTTIFKTLITVDNKKDNSYENYYIQAEYSYKDWNINISEPNEKPRDW</sequence>
<reference evidence="4 6" key="2">
    <citation type="submission" date="2018-06" db="EMBL/GenBank/DDBJ databases">
        <authorList>
            <consortium name="IHU Genomes"/>
        </authorList>
    </citation>
    <scope>NUCLEOTIDE SEQUENCE [LARGE SCALE GENOMIC DNA]</scope>
    <source>
        <strain evidence="4 6">NEC25</strain>
    </source>
</reference>
<reference evidence="3 5" key="1">
    <citation type="submission" date="2017-10" db="EMBL/GenBank/DDBJ databases">
        <title>Effective Description of Clostridium neonatale sp. nov. linked to necrotizing enterocolitis in neonates and a clarification of species assignable to the genus Clostridium (Prazmowski 1880) emend. Lawson and Rainey 2016.</title>
        <authorList>
            <person name="Bernard K."/>
            <person name="Burdz T."/>
            <person name="Wiebe D."/>
            <person name="Balcewich B."/>
            <person name="Alfa M."/>
            <person name="Bernier A.-M."/>
        </authorList>
    </citation>
    <scope>NUCLEOTIDE SEQUENCE [LARGE SCALE GENOMIC DNA]</scope>
    <source>
        <strain evidence="3 5">LCDC99A005</strain>
    </source>
</reference>
<dbReference type="EMBL" id="UWJD01000001">
    <property type="protein sequence ID" value="VCT82541.1"/>
    <property type="molecule type" value="Genomic_DNA"/>
</dbReference>
<keyword evidence="5" id="KW-1185">Reference proteome</keyword>
<feature type="domain" description="YhfM-like" evidence="1">
    <location>
        <begin position="45"/>
        <end position="149"/>
    </location>
</feature>
<reference evidence="2" key="3">
    <citation type="submission" date="2021-10" db="EMBL/GenBank/DDBJ databases">
        <authorList>
            <person name="Mesa V."/>
        </authorList>
    </citation>
    <scope>NUCLEOTIDE SEQUENCE</scope>
    <source>
        <strain evidence="2">CC3_PB</strain>
    </source>
</reference>
<dbReference type="PROSITE" id="PS51257">
    <property type="entry name" value="PROKAR_LIPOPROTEIN"/>
    <property type="match status" value="1"/>
</dbReference>
<dbReference type="InterPro" id="IPR058780">
    <property type="entry name" value="YhfM-like_dom"/>
</dbReference>
<evidence type="ECO:0000313" key="6">
    <source>
        <dbReference type="Proteomes" id="UP000431451"/>
    </source>
</evidence>
<accession>A0A2A7MBL2</accession>
<dbReference type="Proteomes" id="UP000431451">
    <property type="component" value="Unassembled WGS sequence"/>
</dbReference>
<dbReference type="RefSeq" id="WP_058293154.1">
    <property type="nucleotide sequence ID" value="NZ_CAKJVD010000005.1"/>
</dbReference>
<dbReference type="Pfam" id="PF26353">
    <property type="entry name" value="YhfM"/>
    <property type="match status" value="1"/>
</dbReference>
<evidence type="ECO:0000259" key="1">
    <source>
        <dbReference type="Pfam" id="PF26353"/>
    </source>
</evidence>
<protein>
    <recommendedName>
        <fullName evidence="1">YhfM-like domain-containing protein</fullName>
    </recommendedName>
</protein>
<name>A0A2A7MBL2_9CLOT</name>
<evidence type="ECO:0000313" key="2">
    <source>
        <dbReference type="EMBL" id="CAG9703163.1"/>
    </source>
</evidence>
<dbReference type="EMBL" id="CAKJVE010000004">
    <property type="protein sequence ID" value="CAG9703163.1"/>
    <property type="molecule type" value="Genomic_DNA"/>
</dbReference>
<evidence type="ECO:0000313" key="5">
    <source>
        <dbReference type="Proteomes" id="UP000220840"/>
    </source>
</evidence>